<dbReference type="Proteomes" id="UP001152795">
    <property type="component" value="Unassembled WGS sequence"/>
</dbReference>
<protein>
    <submittedName>
        <fullName evidence="8">Uncharacterized protein</fullName>
    </submittedName>
</protein>
<dbReference type="GO" id="GO:0042806">
    <property type="term" value="F:fucose binding"/>
    <property type="evidence" value="ECO:0007669"/>
    <property type="project" value="UniProtKB-ARBA"/>
</dbReference>
<sequence length="302" mass="33260">MSRNLEVRRADALTFMAYDAISLQRVTLNGKNEIRLIPTTKRKTATVLSVPYNGCLLPNGRLLNVGEQYTNDQCTRLCTCNEEGSVPCMALCPTRPISVCNAPLVQKKIRVPTGPPDSKCTCEQVICVKAETTTDTSETIIPPGAMNHALLGYATQSNTSRAGYAYNAVDGNRSGNYEDFSCTHTPTEENPFWSVSFEPGSVNVSAVRITNRQDCCQDRLSDFEIRIGEYFGEEAEKSPKCGGLHTISGDSKVISCPNMVGRSLTIRIPGKHKTLTLCEVEVFGTRILGTSRHRRRPYGPKR</sequence>
<evidence type="ECO:0000256" key="4">
    <source>
        <dbReference type="ARBA" id="ARBA00022723"/>
    </source>
</evidence>
<name>A0A6S7KBU1_PARCT</name>
<dbReference type="GO" id="GO:0046872">
    <property type="term" value="F:metal ion binding"/>
    <property type="evidence" value="ECO:0007669"/>
    <property type="project" value="UniProtKB-KW"/>
</dbReference>
<keyword evidence="4" id="KW-0479">Metal-binding</keyword>
<dbReference type="InterPro" id="IPR008979">
    <property type="entry name" value="Galactose-bd-like_sf"/>
</dbReference>
<keyword evidence="9" id="KW-1185">Reference proteome</keyword>
<comment type="function">
    <text evidence="1">Acts as a defensive agent. Recognizes blood group fucosylated oligosaccharides including A, B, H and Lewis B-type antigens. Does not recognize Lewis A antigen and has low affinity for monovalent haptens.</text>
</comment>
<keyword evidence="7" id="KW-1015">Disulfide bond</keyword>
<evidence type="ECO:0000313" key="9">
    <source>
        <dbReference type="Proteomes" id="UP001152795"/>
    </source>
</evidence>
<comment type="similarity">
    <text evidence="2">Belongs to the fucolectin family.</text>
</comment>
<dbReference type="SUPFAM" id="SSF49785">
    <property type="entry name" value="Galactose-binding domain-like"/>
    <property type="match status" value="1"/>
</dbReference>
<accession>A0A6S7KBU1</accession>
<dbReference type="InterPro" id="IPR051941">
    <property type="entry name" value="BG_Antigen-Binding_Lectin"/>
</dbReference>
<reference evidence="8" key="1">
    <citation type="submission" date="2020-04" db="EMBL/GenBank/DDBJ databases">
        <authorList>
            <person name="Alioto T."/>
            <person name="Alioto T."/>
            <person name="Gomez Garrido J."/>
        </authorList>
    </citation>
    <scope>NUCLEOTIDE SEQUENCE</scope>
    <source>
        <strain evidence="8">A484AB</strain>
    </source>
</reference>
<dbReference type="AlphaFoldDB" id="A0A6S7KBU1"/>
<dbReference type="PANTHER" id="PTHR45713">
    <property type="entry name" value="FTP DOMAIN-CONTAINING PROTEIN"/>
    <property type="match status" value="1"/>
</dbReference>
<evidence type="ECO:0000256" key="2">
    <source>
        <dbReference type="ARBA" id="ARBA00010147"/>
    </source>
</evidence>
<dbReference type="OrthoDB" id="547680at2759"/>
<evidence type="ECO:0000256" key="5">
    <source>
        <dbReference type="ARBA" id="ARBA00022734"/>
    </source>
</evidence>
<evidence type="ECO:0000256" key="7">
    <source>
        <dbReference type="ARBA" id="ARBA00023157"/>
    </source>
</evidence>
<dbReference type="GO" id="GO:0010185">
    <property type="term" value="P:regulation of cellular defense response"/>
    <property type="evidence" value="ECO:0007669"/>
    <property type="project" value="UniProtKB-ARBA"/>
</dbReference>
<keyword evidence="6" id="KW-0106">Calcium</keyword>
<proteinExistence type="inferred from homology"/>
<comment type="subunit">
    <text evidence="3">Homotrimer.</text>
</comment>
<dbReference type="Pfam" id="PF22633">
    <property type="entry name" value="F5_F8_type_C_2"/>
    <property type="match status" value="1"/>
</dbReference>
<comment type="caution">
    <text evidence="8">The sequence shown here is derived from an EMBL/GenBank/DDBJ whole genome shotgun (WGS) entry which is preliminary data.</text>
</comment>
<dbReference type="EMBL" id="CACRXK020009770">
    <property type="protein sequence ID" value="CAB4017928.1"/>
    <property type="molecule type" value="Genomic_DNA"/>
</dbReference>
<dbReference type="GO" id="GO:0001868">
    <property type="term" value="P:regulation of complement activation, lectin pathway"/>
    <property type="evidence" value="ECO:0007669"/>
    <property type="project" value="UniProtKB-ARBA"/>
</dbReference>
<dbReference type="Gene3D" id="2.60.120.260">
    <property type="entry name" value="Galactose-binding domain-like"/>
    <property type="match status" value="1"/>
</dbReference>
<evidence type="ECO:0000313" key="8">
    <source>
        <dbReference type="EMBL" id="CAB4017928.1"/>
    </source>
</evidence>
<evidence type="ECO:0000256" key="3">
    <source>
        <dbReference type="ARBA" id="ARBA00011233"/>
    </source>
</evidence>
<organism evidence="8 9">
    <name type="scientific">Paramuricea clavata</name>
    <name type="common">Red gorgonian</name>
    <name type="synonym">Violescent sea-whip</name>
    <dbReference type="NCBI Taxonomy" id="317549"/>
    <lineage>
        <taxon>Eukaryota</taxon>
        <taxon>Metazoa</taxon>
        <taxon>Cnidaria</taxon>
        <taxon>Anthozoa</taxon>
        <taxon>Octocorallia</taxon>
        <taxon>Malacalcyonacea</taxon>
        <taxon>Plexauridae</taxon>
        <taxon>Paramuricea</taxon>
    </lineage>
</organism>
<evidence type="ECO:0000256" key="1">
    <source>
        <dbReference type="ARBA" id="ARBA00002219"/>
    </source>
</evidence>
<gene>
    <name evidence="8" type="ORF">PACLA_8A055708</name>
</gene>
<dbReference type="PANTHER" id="PTHR45713:SF6">
    <property type="entry name" value="F5_8 TYPE C DOMAIN-CONTAINING PROTEIN"/>
    <property type="match status" value="1"/>
</dbReference>
<dbReference type="SMART" id="SM00607">
    <property type="entry name" value="FTP"/>
    <property type="match status" value="1"/>
</dbReference>
<evidence type="ECO:0000256" key="6">
    <source>
        <dbReference type="ARBA" id="ARBA00022837"/>
    </source>
</evidence>
<dbReference type="InterPro" id="IPR006585">
    <property type="entry name" value="FTP1"/>
</dbReference>
<keyword evidence="5" id="KW-0430">Lectin</keyword>